<dbReference type="RefSeq" id="WP_121365902.1">
    <property type="nucleotide sequence ID" value="NZ_RBXA01000003.1"/>
</dbReference>
<dbReference type="AlphaFoldDB" id="A0A495RYN5"/>
<evidence type="ECO:0000313" key="3">
    <source>
        <dbReference type="Proteomes" id="UP000280091"/>
    </source>
</evidence>
<sequence>MFKKIWNDSVGSKVIAGGILAALGYILLYLYNWYKSISLIETWKQTKDYVIPIAITVVVLYIVLTIYSRYQYKKMMKLNNEEFSKNFKKMFEDYKQDIIKKRRTSSFWDRDRY</sequence>
<organism evidence="2 3">
    <name type="scientific">Flavobacterium limicola</name>
    <dbReference type="NCBI Taxonomy" id="180441"/>
    <lineage>
        <taxon>Bacteria</taxon>
        <taxon>Pseudomonadati</taxon>
        <taxon>Bacteroidota</taxon>
        <taxon>Flavobacteriia</taxon>
        <taxon>Flavobacteriales</taxon>
        <taxon>Flavobacteriaceae</taxon>
        <taxon>Flavobacterium</taxon>
    </lineage>
</organism>
<name>A0A495RYN5_9FLAO</name>
<feature type="transmembrane region" description="Helical" evidence="1">
    <location>
        <begin position="12"/>
        <end position="34"/>
    </location>
</feature>
<protein>
    <submittedName>
        <fullName evidence="2">Uncharacterized protein</fullName>
    </submittedName>
</protein>
<gene>
    <name evidence="2" type="ORF">BC952_2591</name>
</gene>
<reference evidence="2 3" key="1">
    <citation type="submission" date="2018-10" db="EMBL/GenBank/DDBJ databases">
        <title>Genomic Encyclopedia of Archaeal and Bacterial Type Strains, Phase II (KMG-II): from individual species to whole genera.</title>
        <authorList>
            <person name="Goeker M."/>
        </authorList>
    </citation>
    <scope>NUCLEOTIDE SEQUENCE [LARGE SCALE GENOMIC DNA]</scope>
    <source>
        <strain evidence="2 3">DSM 15094</strain>
    </source>
</reference>
<keyword evidence="1" id="KW-1133">Transmembrane helix</keyword>
<evidence type="ECO:0000256" key="1">
    <source>
        <dbReference type="SAM" id="Phobius"/>
    </source>
</evidence>
<proteinExistence type="predicted"/>
<feature type="transmembrane region" description="Helical" evidence="1">
    <location>
        <begin position="49"/>
        <end position="67"/>
    </location>
</feature>
<keyword evidence="1" id="KW-0812">Transmembrane</keyword>
<accession>A0A495RYN5</accession>
<comment type="caution">
    <text evidence="2">The sequence shown here is derived from an EMBL/GenBank/DDBJ whole genome shotgun (WGS) entry which is preliminary data.</text>
</comment>
<keyword evidence="3" id="KW-1185">Reference proteome</keyword>
<dbReference type="Proteomes" id="UP000280091">
    <property type="component" value="Unassembled WGS sequence"/>
</dbReference>
<keyword evidence="1" id="KW-0472">Membrane</keyword>
<dbReference type="EMBL" id="RBXA01000003">
    <property type="protein sequence ID" value="RKS92677.1"/>
    <property type="molecule type" value="Genomic_DNA"/>
</dbReference>
<evidence type="ECO:0000313" key="2">
    <source>
        <dbReference type="EMBL" id="RKS92677.1"/>
    </source>
</evidence>